<reference evidence="1 2" key="1">
    <citation type="submission" date="2013-05" db="EMBL/GenBank/DDBJ databases">
        <title>Between feast and famine: a lifestyle of most important marine PAH-degrading bacterium Cycloclasticus sp. 7ME.</title>
        <authorList>
            <person name="Yakimov M.M."/>
            <person name="Messina E."/>
            <person name="Genovese M."/>
            <person name="Denaro R."/>
            <person name="Crisafi F."/>
            <person name="Russo D."/>
            <person name="Cappello S."/>
            <person name="Santisi S."/>
            <person name="Smedile F."/>
            <person name="Golyshina O.V."/>
            <person name="Tran H."/>
            <person name="Pieper D.H."/>
            <person name="Golyshin P.N."/>
            <person name="Giuliano L."/>
        </authorList>
    </citation>
    <scope>NUCLEOTIDE SEQUENCE [LARGE SCALE GENOMIC DNA]</scope>
    <source>
        <strain evidence="1 2">78-ME</strain>
    </source>
</reference>
<protein>
    <recommendedName>
        <fullName evidence="3">Citryl-CoA lyase</fullName>
    </recommendedName>
</protein>
<accession>S5TWK6</accession>
<evidence type="ECO:0008006" key="3">
    <source>
        <dbReference type="Google" id="ProtNLM"/>
    </source>
</evidence>
<dbReference type="HOGENOM" id="CLU_1018244_0_0_6"/>
<dbReference type="RefSeq" id="WP_020932317.1">
    <property type="nucleotide sequence ID" value="NC_021917.1"/>
</dbReference>
<proteinExistence type="predicted"/>
<dbReference type="CDD" id="cd06100">
    <property type="entry name" value="CCL_ACL-C"/>
    <property type="match status" value="1"/>
</dbReference>
<dbReference type="EMBL" id="CP005996">
    <property type="protein sequence ID" value="AGS39373.1"/>
    <property type="molecule type" value="Genomic_DNA"/>
</dbReference>
<sequence length="275" mass="30240">MEQEKINTKIWFEEEEPDNPFAAKTSYCSGYDVYGDLLGKISWPEYIFLLFKLEKPLPWHSKLLEAIAIAIANPGPRDLGVRAAMNGGVGGSTAASCLMAALAPSAGKNGGAREVYQVMRLWQQCEFELTQWKQSLSNYQDEEEIEVWPASEHTPGFDPYGASCATPVLQTLDHLTSIYSDGALSYLSANRQIFEKAADAPLGMTGVIAAAFTDLGFTDEQAEMLYLLLRLPGAAVHSLEQKKLGWRKYPFFGNGLTLTNDPGPSNSNQTSQDEL</sequence>
<dbReference type="AlphaFoldDB" id="S5TWK6"/>
<dbReference type="KEGG" id="cza:CYCME_1041"/>
<reference evidence="2" key="2">
    <citation type="journal article" date="2016" name="Environ. Microbiol. Rep.">
        <title>Analysis of defence systems and a conjugative IncP-1 plasmid in the marine polyaromatic hydrocarbons-degrading bacterium Cycloclasticus sp. 78-ME.</title>
        <authorList>
            <person name="Yakimov M.M."/>
            <person name="Crisafi F."/>
            <person name="Messina E."/>
            <person name="Smedile F."/>
            <person name="Lopatina A."/>
            <person name="Denaro R."/>
            <person name="Pieper D.H."/>
            <person name="Golyshin P.N."/>
            <person name="Giuliano L."/>
        </authorList>
    </citation>
    <scope>NUCLEOTIDE SEQUENCE [LARGE SCALE GENOMIC DNA]</scope>
    <source>
        <strain evidence="2">78-ME</strain>
    </source>
</reference>
<dbReference type="eggNOG" id="COG0372">
    <property type="taxonomic scope" value="Bacteria"/>
</dbReference>
<organism evidence="1 2">
    <name type="scientific">Cycloclasticus zancles 78-ME</name>
    <dbReference type="NCBI Taxonomy" id="1198232"/>
    <lineage>
        <taxon>Bacteria</taxon>
        <taxon>Pseudomonadati</taxon>
        <taxon>Pseudomonadota</taxon>
        <taxon>Gammaproteobacteria</taxon>
        <taxon>Thiotrichales</taxon>
        <taxon>Piscirickettsiaceae</taxon>
        <taxon>Cycloclasticus</taxon>
    </lineage>
</organism>
<gene>
    <name evidence="1" type="ORF">CYCME_1041</name>
</gene>
<keyword evidence="2" id="KW-1185">Reference proteome</keyword>
<evidence type="ECO:0000313" key="2">
    <source>
        <dbReference type="Proteomes" id="UP000015380"/>
    </source>
</evidence>
<name>S5TWK6_9GAMM</name>
<dbReference type="Proteomes" id="UP000015380">
    <property type="component" value="Chromosome"/>
</dbReference>
<evidence type="ECO:0000313" key="1">
    <source>
        <dbReference type="EMBL" id="AGS39373.1"/>
    </source>
</evidence>
<dbReference type="PATRIC" id="fig|1198232.3.peg.1043"/>